<feature type="domain" description="tRNA nucleotidyltransferase/poly(A) polymerase RNA and SrmB- binding" evidence="14">
    <location>
        <begin position="167"/>
        <end position="213"/>
    </location>
</feature>
<dbReference type="InterPro" id="IPR050124">
    <property type="entry name" value="tRNA_CCA-adding_enzyme"/>
</dbReference>
<feature type="domain" description="Poly A polymerase head" evidence="12">
    <location>
        <begin position="75"/>
        <end position="123"/>
    </location>
</feature>
<dbReference type="RefSeq" id="WP_264775105.1">
    <property type="nucleotide sequence ID" value="NZ_AP026560.1"/>
</dbReference>
<dbReference type="NCBIfam" id="TIGR00277">
    <property type="entry name" value="HDIG"/>
    <property type="match status" value="1"/>
</dbReference>
<keyword evidence="4 11" id="KW-0808">Transferase</keyword>
<dbReference type="PANTHER" id="PTHR47545">
    <property type="entry name" value="MULTIFUNCTIONAL CCA PROTEIN"/>
    <property type="match status" value="1"/>
</dbReference>
<evidence type="ECO:0000256" key="6">
    <source>
        <dbReference type="ARBA" id="ARBA00022695"/>
    </source>
</evidence>
<evidence type="ECO:0000259" key="13">
    <source>
        <dbReference type="Pfam" id="PF01966"/>
    </source>
</evidence>
<keyword evidence="16" id="KW-1185">Reference proteome</keyword>
<evidence type="ECO:0000256" key="1">
    <source>
        <dbReference type="ARBA" id="ARBA00001946"/>
    </source>
</evidence>
<gene>
    <name evidence="15" type="ORF">DAETH_23760</name>
</gene>
<dbReference type="InterPro" id="IPR003607">
    <property type="entry name" value="HD/PDEase_dom"/>
</dbReference>
<keyword evidence="9" id="KW-0460">Magnesium</keyword>
<evidence type="ECO:0000259" key="14">
    <source>
        <dbReference type="Pfam" id="PF12627"/>
    </source>
</evidence>
<feature type="domain" description="HD" evidence="13">
    <location>
        <begin position="237"/>
        <end position="347"/>
    </location>
</feature>
<evidence type="ECO:0000256" key="10">
    <source>
        <dbReference type="ARBA" id="ARBA00022884"/>
    </source>
</evidence>
<evidence type="ECO:0000313" key="15">
    <source>
        <dbReference type="EMBL" id="BDP42407.1"/>
    </source>
</evidence>
<comment type="similarity">
    <text evidence="2 11">Belongs to the tRNA nucleotidyltransferase/poly(A) polymerase family.</text>
</comment>
<dbReference type="Proteomes" id="UP001064971">
    <property type="component" value="Chromosome"/>
</dbReference>
<dbReference type="InterPro" id="IPR006675">
    <property type="entry name" value="HDIG_dom"/>
</dbReference>
<evidence type="ECO:0000259" key="12">
    <source>
        <dbReference type="Pfam" id="PF01743"/>
    </source>
</evidence>
<evidence type="ECO:0000256" key="4">
    <source>
        <dbReference type="ARBA" id="ARBA00022679"/>
    </source>
</evidence>
<protein>
    <submittedName>
        <fullName evidence="15">tRNA nucleotidyltransferase</fullName>
    </submittedName>
</protein>
<dbReference type="Pfam" id="PF01966">
    <property type="entry name" value="HD"/>
    <property type="match status" value="1"/>
</dbReference>
<dbReference type="InterPro" id="IPR006674">
    <property type="entry name" value="HD_domain"/>
</dbReference>
<keyword evidence="3" id="KW-0820">tRNA-binding</keyword>
<dbReference type="SUPFAM" id="SSF81891">
    <property type="entry name" value="Poly A polymerase C-terminal region-like"/>
    <property type="match status" value="1"/>
</dbReference>
<keyword evidence="5" id="KW-0819">tRNA processing</keyword>
<evidence type="ECO:0000256" key="2">
    <source>
        <dbReference type="ARBA" id="ARBA00007265"/>
    </source>
</evidence>
<evidence type="ECO:0000256" key="11">
    <source>
        <dbReference type="RuleBase" id="RU003953"/>
    </source>
</evidence>
<evidence type="ECO:0000256" key="8">
    <source>
        <dbReference type="ARBA" id="ARBA00022741"/>
    </source>
</evidence>
<keyword evidence="6" id="KW-0548">Nucleotidyltransferase</keyword>
<evidence type="ECO:0000256" key="9">
    <source>
        <dbReference type="ARBA" id="ARBA00022842"/>
    </source>
</evidence>
<name>A0ABN6RGA6_9DEIO</name>
<evidence type="ECO:0000256" key="7">
    <source>
        <dbReference type="ARBA" id="ARBA00022723"/>
    </source>
</evidence>
<dbReference type="Pfam" id="PF01743">
    <property type="entry name" value="PolyA_pol"/>
    <property type="match status" value="1"/>
</dbReference>
<keyword evidence="7" id="KW-0479">Metal-binding</keyword>
<dbReference type="CDD" id="cd00077">
    <property type="entry name" value="HDc"/>
    <property type="match status" value="1"/>
</dbReference>
<dbReference type="Gene3D" id="3.30.460.10">
    <property type="entry name" value="Beta Polymerase, domain 2"/>
    <property type="match status" value="1"/>
</dbReference>
<evidence type="ECO:0000313" key="16">
    <source>
        <dbReference type="Proteomes" id="UP001064971"/>
    </source>
</evidence>
<dbReference type="InterPro" id="IPR032828">
    <property type="entry name" value="PolyA_RNA-bd"/>
</dbReference>
<reference evidence="15" key="1">
    <citation type="submission" date="2022-07" db="EMBL/GenBank/DDBJ databases">
        <title>Complete Genome Sequence of the Radioresistant Bacterium Deinococcus aetherius ST0316, Isolated from the Air Dust collected in Lower Stratosphere above Japan.</title>
        <authorList>
            <person name="Satoh K."/>
            <person name="Hagiwara K."/>
            <person name="Katsumata K."/>
            <person name="Kubo A."/>
            <person name="Yokobori S."/>
            <person name="Yamagishi A."/>
            <person name="Oono Y."/>
            <person name="Narumi I."/>
        </authorList>
    </citation>
    <scope>NUCLEOTIDE SEQUENCE</scope>
    <source>
        <strain evidence="15">ST0316</strain>
    </source>
</reference>
<evidence type="ECO:0000256" key="3">
    <source>
        <dbReference type="ARBA" id="ARBA00022555"/>
    </source>
</evidence>
<dbReference type="PANTHER" id="PTHR47545:SF2">
    <property type="entry name" value="CC-ADDING TRNA NUCLEOTIDYLTRANSFERASE"/>
    <property type="match status" value="1"/>
</dbReference>
<dbReference type="InterPro" id="IPR002646">
    <property type="entry name" value="PolA_pol_head_dom"/>
</dbReference>
<keyword evidence="10 11" id="KW-0694">RNA-binding</keyword>
<sequence length="432" mass="47001">MFRRRPPLPPFPPGALLVGGAARDWLRGAEPKDFDWAAPDPEGAARTLAAALGGSAFPLDEERGYWRVHAGDGVQHDFVPLPEDMADDLLRRDFTVNALALTERHAVLDPSGGRADLRARRLRMVSAANLRADPLRAWRAVRFEIALGFRLEAATETEVRAVAVELAAGRLPMPAPERVREELHALLAHKAAARGILRLEDLGLLALTLPELREGIGVVQGGFHHLDVFGHGVEALHQLLARFPDADLPLRWATLLHDVGKPRARGTNPRSGRTTFYEHDRIGAALTGQMLTRLRLPSAQVERASALVRAHMAPLPAGEREARRFVHRRRNLLPDLLRLMLADREAARGPDSHPAIRHAYTQAMDRVLAALEEQPAAPPPLLTGEDVMALLGIGPGPAVGRALREVAEAQAVGEVRTSGEARALVLSRAGEG</sequence>
<accession>A0ABN6RGA6</accession>
<keyword evidence="8" id="KW-0547">Nucleotide-binding</keyword>
<comment type="cofactor">
    <cofactor evidence="1">
        <name>Mg(2+)</name>
        <dbReference type="ChEBI" id="CHEBI:18420"/>
    </cofactor>
</comment>
<dbReference type="EMBL" id="AP026560">
    <property type="protein sequence ID" value="BDP42407.1"/>
    <property type="molecule type" value="Genomic_DNA"/>
</dbReference>
<organism evidence="15 16">
    <name type="scientific">Deinococcus aetherius</name>
    <dbReference type="NCBI Taxonomy" id="200252"/>
    <lineage>
        <taxon>Bacteria</taxon>
        <taxon>Thermotogati</taxon>
        <taxon>Deinococcota</taxon>
        <taxon>Deinococci</taxon>
        <taxon>Deinococcales</taxon>
        <taxon>Deinococcaceae</taxon>
        <taxon>Deinococcus</taxon>
    </lineage>
</organism>
<proteinExistence type="inferred from homology"/>
<evidence type="ECO:0000256" key="5">
    <source>
        <dbReference type="ARBA" id="ARBA00022694"/>
    </source>
</evidence>
<dbReference type="InterPro" id="IPR043519">
    <property type="entry name" value="NT_sf"/>
</dbReference>
<dbReference type="Pfam" id="PF12627">
    <property type="entry name" value="PolyA_pol_RNAbd"/>
    <property type="match status" value="1"/>
</dbReference>
<dbReference type="Gene3D" id="1.10.3090.10">
    <property type="entry name" value="cca-adding enzyme, domain 2"/>
    <property type="match status" value="1"/>
</dbReference>
<dbReference type="SUPFAM" id="SSF81301">
    <property type="entry name" value="Nucleotidyltransferase"/>
    <property type="match status" value="1"/>
</dbReference>